<evidence type="ECO:0000256" key="3">
    <source>
        <dbReference type="ARBA" id="ARBA00005279"/>
    </source>
</evidence>
<feature type="domain" description="Nudix hydrolase" evidence="12">
    <location>
        <begin position="99"/>
        <end position="228"/>
    </location>
</feature>
<dbReference type="InterPro" id="IPR044099">
    <property type="entry name" value="Dcp2_NUDIX"/>
</dbReference>
<dbReference type="SUPFAM" id="SSF140586">
    <property type="entry name" value="Dcp2 domain-like"/>
    <property type="match status" value="1"/>
</dbReference>
<proteinExistence type="inferred from homology"/>
<reference evidence="13 14" key="1">
    <citation type="submission" date="2023-03" db="EMBL/GenBank/DDBJ databases">
        <title>High-quality genome of Scylla paramamosain provides insights in environmental adaptation.</title>
        <authorList>
            <person name="Zhang L."/>
        </authorList>
    </citation>
    <scope>NUCLEOTIDE SEQUENCE [LARGE SCALE GENOMIC DNA]</scope>
    <source>
        <strain evidence="13">LZ_2023a</strain>
        <tissue evidence="13">Muscle</tissue>
    </source>
</reference>
<dbReference type="EMBL" id="JARAKH010000016">
    <property type="protein sequence ID" value="KAK8396039.1"/>
    <property type="molecule type" value="Genomic_DNA"/>
</dbReference>
<protein>
    <recommendedName>
        <fullName evidence="10">mRNA-decapping enzyme 2</fullName>
    </recommendedName>
</protein>
<evidence type="ECO:0000259" key="12">
    <source>
        <dbReference type="PROSITE" id="PS51462"/>
    </source>
</evidence>
<comment type="subcellular location">
    <subcellularLocation>
        <location evidence="2">Cytoplasm</location>
    </subcellularLocation>
</comment>
<dbReference type="FunFam" id="3.90.79.10:FF:000003">
    <property type="entry name" value="M7GpppN-mRNA hydrolase isoform 2"/>
    <property type="match status" value="1"/>
</dbReference>
<comment type="similarity">
    <text evidence="3">Belongs to the Nudix hydrolase family. DCP2 subfamily.</text>
</comment>
<dbReference type="SUPFAM" id="SSF55811">
    <property type="entry name" value="Nudix"/>
    <property type="match status" value="1"/>
</dbReference>
<dbReference type="GO" id="GO:0140933">
    <property type="term" value="F:5'-(N(7)-methylguanosine 5'-triphospho)-[mRNA] hydrolase activity"/>
    <property type="evidence" value="ECO:0007669"/>
    <property type="project" value="UniProtKB-EC"/>
</dbReference>
<dbReference type="Gene3D" id="3.90.79.10">
    <property type="entry name" value="Nucleoside Triphosphate Pyrophosphohydrolase"/>
    <property type="match status" value="1"/>
</dbReference>
<dbReference type="InterPro" id="IPR036189">
    <property type="entry name" value="DCP2_BoxA_sf"/>
</dbReference>
<dbReference type="PROSITE" id="PS00893">
    <property type="entry name" value="NUDIX_BOX"/>
    <property type="match status" value="1"/>
</dbReference>
<dbReference type="Pfam" id="PF05026">
    <property type="entry name" value="DCP2"/>
    <property type="match status" value="1"/>
</dbReference>
<keyword evidence="6" id="KW-0378">Hydrolase</keyword>
<evidence type="ECO:0000256" key="6">
    <source>
        <dbReference type="ARBA" id="ARBA00022801"/>
    </source>
</evidence>
<evidence type="ECO:0000313" key="14">
    <source>
        <dbReference type="Proteomes" id="UP001487740"/>
    </source>
</evidence>
<organism evidence="13 14">
    <name type="scientific">Scylla paramamosain</name>
    <name type="common">Mud crab</name>
    <dbReference type="NCBI Taxonomy" id="85552"/>
    <lineage>
        <taxon>Eukaryota</taxon>
        <taxon>Metazoa</taxon>
        <taxon>Ecdysozoa</taxon>
        <taxon>Arthropoda</taxon>
        <taxon>Crustacea</taxon>
        <taxon>Multicrustacea</taxon>
        <taxon>Malacostraca</taxon>
        <taxon>Eumalacostraca</taxon>
        <taxon>Eucarida</taxon>
        <taxon>Decapoda</taxon>
        <taxon>Pleocyemata</taxon>
        <taxon>Brachyura</taxon>
        <taxon>Eubrachyura</taxon>
        <taxon>Portunoidea</taxon>
        <taxon>Portunidae</taxon>
        <taxon>Portuninae</taxon>
        <taxon>Scylla</taxon>
    </lineage>
</organism>
<keyword evidence="7" id="KW-0694">RNA-binding</keyword>
<name>A0AAW0U8W9_SCYPA</name>
<dbReference type="Proteomes" id="UP001487740">
    <property type="component" value="Unassembled WGS sequence"/>
</dbReference>
<keyword evidence="5" id="KW-0479">Metal-binding</keyword>
<dbReference type="PANTHER" id="PTHR23114:SF17">
    <property type="entry name" value="M7GPPPN-MRNA HYDROLASE"/>
    <property type="match status" value="1"/>
</dbReference>
<dbReference type="Pfam" id="PF00293">
    <property type="entry name" value="NUDIX"/>
    <property type="match status" value="1"/>
</dbReference>
<dbReference type="SMART" id="SM01125">
    <property type="entry name" value="DCP2"/>
    <property type="match status" value="1"/>
</dbReference>
<feature type="compositionally biased region" description="Basic residues" evidence="11">
    <location>
        <begin position="383"/>
        <end position="393"/>
    </location>
</feature>
<keyword evidence="4" id="KW-0963">Cytoplasm</keyword>
<dbReference type="CDD" id="cd03672">
    <property type="entry name" value="NUDIX_Dcp2p_Nudt20"/>
    <property type="match status" value="1"/>
</dbReference>
<evidence type="ECO:0000256" key="8">
    <source>
        <dbReference type="ARBA" id="ARBA00023211"/>
    </source>
</evidence>
<evidence type="ECO:0000256" key="4">
    <source>
        <dbReference type="ARBA" id="ARBA00022490"/>
    </source>
</evidence>
<sequence>MARPSATKSTFVIPTDLLDDIASRFLLDAPESELGDPISLCFLTELAYWFYLDEYAEEDDSLNNIKFDPFAQQLLNRVRIKPNSGTIEEMLQDFRDFKHRVPTYGGLLLNQDLTQVLLVQGFWHRASWGFPKGKINVDEEPHKCAIREVLEETGYDISPLIDPNVFLETSIGEQYVRLYIIPGVPTNIDFVPRTKGEIKQLKWFSIGQLPSHKNDRSFNKVNGSTNMFYMVMPFVKPLREWVAARHRSGASGGGGCTGGREGRRRHRSTSTSVTTTTTTTTTAATAENHNGTRHSHSPATSTDSSKKAQQGGDARKQQRDAFASCVQEEAAWVMKLRSNSDVSPRRREATSSKGKQRKTQHNINKPIPAAPAEHQEENQKFTFSKRGKVRGNKGNRESQVVDAQAPTFTSNPRFRSYSWQSFRINKKEVMDAIDRVWSGVTLGW</sequence>
<keyword evidence="14" id="KW-1185">Reference proteome</keyword>
<comment type="catalytic activity">
    <reaction evidence="9">
        <text>a 5'-end (N(7)-methyl 5'-triphosphoguanosine)-ribonucleoside in mRNA + H2O = N(7)-methyl-GDP + a 5'-end phospho-ribonucleoside in mRNA + 2 H(+)</text>
        <dbReference type="Rhea" id="RHEA:67484"/>
        <dbReference type="Rhea" id="RHEA-COMP:15692"/>
        <dbReference type="Rhea" id="RHEA-COMP:17167"/>
        <dbReference type="ChEBI" id="CHEBI:15377"/>
        <dbReference type="ChEBI" id="CHEBI:15378"/>
        <dbReference type="ChEBI" id="CHEBI:63714"/>
        <dbReference type="ChEBI" id="CHEBI:138282"/>
        <dbReference type="ChEBI" id="CHEBI:156461"/>
        <dbReference type="EC" id="3.6.1.62"/>
    </reaction>
    <physiologicalReaction direction="left-to-right" evidence="9">
        <dbReference type="Rhea" id="RHEA:67485"/>
    </physiologicalReaction>
</comment>
<dbReference type="InterPro" id="IPR000086">
    <property type="entry name" value="NUDIX_hydrolase_dom"/>
</dbReference>
<comment type="caution">
    <text evidence="13">The sequence shown here is derived from an EMBL/GenBank/DDBJ whole genome shotgun (WGS) entry which is preliminary data.</text>
</comment>
<keyword evidence="8" id="KW-0464">Manganese</keyword>
<dbReference type="GO" id="GO:0005737">
    <property type="term" value="C:cytoplasm"/>
    <property type="evidence" value="ECO:0007669"/>
    <property type="project" value="UniProtKB-SubCell"/>
</dbReference>
<dbReference type="GO" id="GO:0000290">
    <property type="term" value="P:deadenylation-dependent decapping of nuclear-transcribed mRNA"/>
    <property type="evidence" value="ECO:0007669"/>
    <property type="project" value="InterPro"/>
</dbReference>
<feature type="region of interest" description="Disordered" evidence="11">
    <location>
        <begin position="337"/>
        <end position="403"/>
    </location>
</feature>
<dbReference type="PROSITE" id="PS51462">
    <property type="entry name" value="NUDIX"/>
    <property type="match status" value="1"/>
</dbReference>
<dbReference type="GO" id="GO:0000184">
    <property type="term" value="P:nuclear-transcribed mRNA catabolic process, nonsense-mediated decay"/>
    <property type="evidence" value="ECO:0007669"/>
    <property type="project" value="InterPro"/>
</dbReference>
<evidence type="ECO:0000256" key="5">
    <source>
        <dbReference type="ARBA" id="ARBA00022723"/>
    </source>
</evidence>
<dbReference type="GO" id="GO:0030145">
    <property type="term" value="F:manganese ion binding"/>
    <property type="evidence" value="ECO:0007669"/>
    <property type="project" value="InterPro"/>
</dbReference>
<evidence type="ECO:0000256" key="2">
    <source>
        <dbReference type="ARBA" id="ARBA00004496"/>
    </source>
</evidence>
<evidence type="ECO:0000313" key="13">
    <source>
        <dbReference type="EMBL" id="KAK8396039.1"/>
    </source>
</evidence>
<dbReference type="AlphaFoldDB" id="A0AAW0U8W9"/>
<gene>
    <name evidence="13" type="ORF">O3P69_005255</name>
</gene>
<dbReference type="GO" id="GO:0003723">
    <property type="term" value="F:RNA binding"/>
    <property type="evidence" value="ECO:0007669"/>
    <property type="project" value="UniProtKB-KW"/>
</dbReference>
<accession>A0AAW0U8W9</accession>
<feature type="compositionally biased region" description="Low complexity" evidence="11">
    <location>
        <begin position="269"/>
        <end position="286"/>
    </location>
</feature>
<dbReference type="InterPro" id="IPR015797">
    <property type="entry name" value="NUDIX_hydrolase-like_dom_sf"/>
</dbReference>
<comment type="cofactor">
    <cofactor evidence="1">
        <name>Mn(2+)</name>
        <dbReference type="ChEBI" id="CHEBI:29035"/>
    </cofactor>
</comment>
<evidence type="ECO:0000256" key="9">
    <source>
        <dbReference type="ARBA" id="ARBA00047661"/>
    </source>
</evidence>
<dbReference type="InterPro" id="IPR020084">
    <property type="entry name" value="NUDIX_hydrolase_CS"/>
</dbReference>
<evidence type="ECO:0000256" key="7">
    <source>
        <dbReference type="ARBA" id="ARBA00022884"/>
    </source>
</evidence>
<dbReference type="InterPro" id="IPR007722">
    <property type="entry name" value="DCP2_BoxA"/>
</dbReference>
<evidence type="ECO:0000256" key="1">
    <source>
        <dbReference type="ARBA" id="ARBA00001936"/>
    </source>
</evidence>
<evidence type="ECO:0000256" key="10">
    <source>
        <dbReference type="ARBA" id="ARBA00078183"/>
    </source>
</evidence>
<evidence type="ECO:0000256" key="11">
    <source>
        <dbReference type="SAM" id="MobiDB-lite"/>
    </source>
</evidence>
<dbReference type="PANTHER" id="PTHR23114">
    <property type="entry name" value="M7GPPPN-MRNA HYDROLASE"/>
    <property type="match status" value="1"/>
</dbReference>
<feature type="compositionally biased region" description="Gly residues" evidence="11">
    <location>
        <begin position="250"/>
        <end position="259"/>
    </location>
</feature>
<feature type="region of interest" description="Disordered" evidence="11">
    <location>
        <begin position="246"/>
        <end position="322"/>
    </location>
</feature>
<dbReference type="Gene3D" id="1.10.10.1050">
    <property type="entry name" value="Dcp2, box A domain"/>
    <property type="match status" value="1"/>
</dbReference>